<dbReference type="Gene3D" id="2.70.40.10">
    <property type="match status" value="1"/>
</dbReference>
<comment type="catalytic activity">
    <reaction evidence="5">
        <text>dUTP + H2O = dUMP + diphosphate + H(+)</text>
        <dbReference type="Rhea" id="RHEA:10248"/>
        <dbReference type="ChEBI" id="CHEBI:15377"/>
        <dbReference type="ChEBI" id="CHEBI:15378"/>
        <dbReference type="ChEBI" id="CHEBI:33019"/>
        <dbReference type="ChEBI" id="CHEBI:61555"/>
        <dbReference type="ChEBI" id="CHEBI:246422"/>
        <dbReference type="EC" id="3.6.1.23"/>
    </reaction>
</comment>
<evidence type="ECO:0000256" key="2">
    <source>
        <dbReference type="ARBA" id="ARBA00012379"/>
    </source>
</evidence>
<dbReference type="AlphaFoldDB" id="A0AAU0PZ81"/>
<proteinExistence type="inferred from homology"/>
<sequence>MTIPVPFTGNQPTYAHPDDAGADLTAAKDTCLIQGSRSLVPTGTHVNIPAGYVGLICPHSGLAHKHGISLCNAPGVVDAGYTGEIMVNLINHGHQGHRINKGDRIAQLLIMPVAHATFEHVQHHERTQRGNHGHGSTGDK</sequence>
<dbReference type="InterPro" id="IPR029054">
    <property type="entry name" value="dUTPase-like"/>
</dbReference>
<name>A0AAU0PZ81_9CORY</name>
<gene>
    <name evidence="7" type="primary">dut</name>
    <name evidence="7" type="ORF">Q0N40_07440</name>
</gene>
<dbReference type="GO" id="GO:0006226">
    <property type="term" value="P:dUMP biosynthetic process"/>
    <property type="evidence" value="ECO:0007669"/>
    <property type="project" value="InterPro"/>
</dbReference>
<dbReference type="NCBIfam" id="NF001862">
    <property type="entry name" value="PRK00601.1"/>
    <property type="match status" value="1"/>
</dbReference>
<dbReference type="GO" id="GO:0004170">
    <property type="term" value="F:dUTP diphosphatase activity"/>
    <property type="evidence" value="ECO:0007669"/>
    <property type="project" value="UniProtKB-EC"/>
</dbReference>
<organism evidence="7 8">
    <name type="scientific">Corynebacterium pseudokroppenstedtii</name>
    <dbReference type="NCBI Taxonomy" id="2804917"/>
    <lineage>
        <taxon>Bacteria</taxon>
        <taxon>Bacillati</taxon>
        <taxon>Actinomycetota</taxon>
        <taxon>Actinomycetes</taxon>
        <taxon>Mycobacteriales</taxon>
        <taxon>Corynebacteriaceae</taxon>
        <taxon>Corynebacterium</taxon>
    </lineage>
</organism>
<comment type="similarity">
    <text evidence="1">Belongs to the dUTPase family.</text>
</comment>
<dbReference type="RefSeq" id="WP_236883072.1">
    <property type="nucleotide sequence ID" value="NZ_CP137757.1"/>
</dbReference>
<keyword evidence="8" id="KW-1185">Reference proteome</keyword>
<reference evidence="7 8" key="1">
    <citation type="submission" date="2023-10" db="EMBL/GenBank/DDBJ databases">
        <title>complete genome sequence of Corynebacterium pseudokroppenstedtii P15-C1.</title>
        <authorList>
            <person name="Bruggemann H."/>
            <person name="Poehlein A."/>
        </authorList>
    </citation>
    <scope>NUCLEOTIDE SEQUENCE [LARGE SCALE GENOMIC DNA]</scope>
    <source>
        <strain evidence="7 8">P15_C1</strain>
    </source>
</reference>
<evidence type="ECO:0000259" key="6">
    <source>
        <dbReference type="Pfam" id="PF00692"/>
    </source>
</evidence>
<dbReference type="GO" id="GO:0046081">
    <property type="term" value="P:dUTP catabolic process"/>
    <property type="evidence" value="ECO:0007669"/>
    <property type="project" value="InterPro"/>
</dbReference>
<evidence type="ECO:0000256" key="1">
    <source>
        <dbReference type="ARBA" id="ARBA00006581"/>
    </source>
</evidence>
<evidence type="ECO:0000313" key="8">
    <source>
        <dbReference type="Proteomes" id="UP001174314"/>
    </source>
</evidence>
<dbReference type="PANTHER" id="PTHR11241">
    <property type="entry name" value="DEOXYURIDINE 5'-TRIPHOSPHATE NUCLEOTIDOHYDROLASE"/>
    <property type="match status" value="1"/>
</dbReference>
<dbReference type="PANTHER" id="PTHR11241:SF0">
    <property type="entry name" value="DEOXYURIDINE 5'-TRIPHOSPHATE NUCLEOTIDOHYDROLASE"/>
    <property type="match status" value="1"/>
</dbReference>
<protein>
    <recommendedName>
        <fullName evidence="2">dUTP diphosphatase</fullName>
        <ecNumber evidence="2">3.6.1.23</ecNumber>
    </recommendedName>
</protein>
<evidence type="ECO:0000256" key="4">
    <source>
        <dbReference type="ARBA" id="ARBA00023080"/>
    </source>
</evidence>
<dbReference type="InterPro" id="IPR008181">
    <property type="entry name" value="dUTPase"/>
</dbReference>
<accession>A0AAU0PZ81</accession>
<dbReference type="KEGG" id="cpsk:Q0N40_07440"/>
<keyword evidence="4" id="KW-0546">Nucleotide metabolism</keyword>
<dbReference type="SUPFAM" id="SSF51283">
    <property type="entry name" value="dUTPase-like"/>
    <property type="match status" value="1"/>
</dbReference>
<dbReference type="Proteomes" id="UP001174314">
    <property type="component" value="Chromosome"/>
</dbReference>
<feature type="domain" description="dUTPase-like" evidence="6">
    <location>
        <begin position="11"/>
        <end position="138"/>
    </location>
</feature>
<dbReference type="InterPro" id="IPR036157">
    <property type="entry name" value="dUTPase-like_sf"/>
</dbReference>
<dbReference type="InterPro" id="IPR033704">
    <property type="entry name" value="dUTPase_trimeric"/>
</dbReference>
<evidence type="ECO:0000256" key="3">
    <source>
        <dbReference type="ARBA" id="ARBA00022801"/>
    </source>
</evidence>
<dbReference type="NCBIfam" id="TIGR00576">
    <property type="entry name" value="dut"/>
    <property type="match status" value="1"/>
</dbReference>
<keyword evidence="3 7" id="KW-0378">Hydrolase</keyword>
<dbReference type="GO" id="GO:0000287">
    <property type="term" value="F:magnesium ion binding"/>
    <property type="evidence" value="ECO:0007669"/>
    <property type="project" value="InterPro"/>
</dbReference>
<evidence type="ECO:0000313" key="7">
    <source>
        <dbReference type="EMBL" id="WPF24375.1"/>
    </source>
</evidence>
<evidence type="ECO:0000256" key="5">
    <source>
        <dbReference type="ARBA" id="ARBA00047686"/>
    </source>
</evidence>
<dbReference type="EMBL" id="CP137757">
    <property type="protein sequence ID" value="WPF24375.1"/>
    <property type="molecule type" value="Genomic_DNA"/>
</dbReference>
<dbReference type="CDD" id="cd07557">
    <property type="entry name" value="trimeric_dUTPase"/>
    <property type="match status" value="1"/>
</dbReference>
<dbReference type="Pfam" id="PF00692">
    <property type="entry name" value="dUTPase"/>
    <property type="match status" value="1"/>
</dbReference>
<dbReference type="EC" id="3.6.1.23" evidence="2"/>